<keyword evidence="2 3" id="KW-0413">Isomerase</keyword>
<dbReference type="SMART" id="SM01001">
    <property type="entry name" value="AIRC"/>
    <property type="match status" value="1"/>
</dbReference>
<proteinExistence type="inferred from homology"/>
<evidence type="ECO:0000256" key="4">
    <source>
        <dbReference type="PIRSR" id="PIRSR001338-1"/>
    </source>
</evidence>
<comment type="similarity">
    <text evidence="3">Belongs to the AIR carboxylase family. Class I subfamily.</text>
</comment>
<evidence type="ECO:0000256" key="1">
    <source>
        <dbReference type="ARBA" id="ARBA00022755"/>
    </source>
</evidence>
<dbReference type="GeneID" id="30680079"/>
<dbReference type="SUPFAM" id="SSF52255">
    <property type="entry name" value="N5-CAIR mutase (phosphoribosylaminoimidazole carboxylase, PurE)"/>
    <property type="match status" value="1"/>
</dbReference>
<dbReference type="PANTHER" id="PTHR23046:SF2">
    <property type="entry name" value="PHOSPHORIBOSYLAMINOIMIDAZOLE CARBOXYLASE"/>
    <property type="match status" value="1"/>
</dbReference>
<keyword evidence="7" id="KW-1185">Reference proteome</keyword>
<dbReference type="STRING" id="940295.EYM_03430"/>
<reference evidence="6 7" key="1">
    <citation type="submission" date="2013-11" db="EMBL/GenBank/DDBJ databases">
        <title>Comparative genomics of Ignicoccus.</title>
        <authorList>
            <person name="Podar M."/>
        </authorList>
    </citation>
    <scope>NUCLEOTIDE SEQUENCE [LARGE SCALE GENOMIC DNA]</scope>
    <source>
        <strain evidence="6 7">DSM 13165</strain>
    </source>
</reference>
<dbReference type="InterPro" id="IPR000031">
    <property type="entry name" value="PurE_dom"/>
</dbReference>
<feature type="binding site" evidence="3 4">
    <location>
        <position position="13"/>
    </location>
    <ligand>
        <name>substrate</name>
    </ligand>
</feature>
<dbReference type="PATRIC" id="fig|940295.4.peg.665"/>
<feature type="binding site" evidence="3 4">
    <location>
        <position position="43"/>
    </location>
    <ligand>
        <name>substrate</name>
    </ligand>
</feature>
<comment type="catalytic activity">
    <reaction evidence="3">
        <text>5-carboxyamino-1-(5-phospho-D-ribosyl)imidazole + H(+) = 5-amino-1-(5-phospho-D-ribosyl)imidazole-4-carboxylate</text>
        <dbReference type="Rhea" id="RHEA:13193"/>
        <dbReference type="ChEBI" id="CHEBI:15378"/>
        <dbReference type="ChEBI" id="CHEBI:58730"/>
        <dbReference type="ChEBI" id="CHEBI:77657"/>
        <dbReference type="EC" id="5.4.99.18"/>
    </reaction>
</comment>
<accession>A0A0U3F7P1</accession>
<dbReference type="GO" id="GO:0034023">
    <property type="term" value="F:5-(carboxyamino)imidazole ribonucleotide mutase activity"/>
    <property type="evidence" value="ECO:0007669"/>
    <property type="project" value="UniProtKB-UniRule"/>
</dbReference>
<dbReference type="PIRSF" id="PIRSF001338">
    <property type="entry name" value="AIR_carboxylase"/>
    <property type="match status" value="1"/>
</dbReference>
<dbReference type="GO" id="GO:0006189">
    <property type="term" value="P:'de novo' IMP biosynthetic process"/>
    <property type="evidence" value="ECO:0007669"/>
    <property type="project" value="UniProtKB-UniRule"/>
</dbReference>
<dbReference type="OrthoDB" id="9473at2157"/>
<feature type="binding site" evidence="3 4">
    <location>
        <position position="16"/>
    </location>
    <ligand>
        <name>substrate</name>
    </ligand>
</feature>
<name>A0A0U3F7P1_9CREN</name>
<evidence type="ECO:0000256" key="2">
    <source>
        <dbReference type="ARBA" id="ARBA00023235"/>
    </source>
</evidence>
<evidence type="ECO:0000313" key="7">
    <source>
        <dbReference type="Proteomes" id="UP000060778"/>
    </source>
</evidence>
<dbReference type="EMBL" id="CP006867">
    <property type="protein sequence ID" value="ALU11657.1"/>
    <property type="molecule type" value="Genomic_DNA"/>
</dbReference>
<dbReference type="KEGG" id="iis:EYM_03430"/>
<comment type="function">
    <text evidence="3">Catalyzes the conversion of N5-carboxyaminoimidazole ribonucleotide (N5-CAIR) to 4-carboxy-5-aminoimidazole ribonucleotide (CAIR).</text>
</comment>
<dbReference type="Gene3D" id="3.40.50.1970">
    <property type="match status" value="1"/>
</dbReference>
<dbReference type="InterPro" id="IPR024694">
    <property type="entry name" value="PurE_prokaryotes"/>
</dbReference>
<organism evidence="6 7">
    <name type="scientific">Ignicoccus islandicus DSM 13165</name>
    <dbReference type="NCBI Taxonomy" id="940295"/>
    <lineage>
        <taxon>Archaea</taxon>
        <taxon>Thermoproteota</taxon>
        <taxon>Thermoprotei</taxon>
        <taxon>Desulfurococcales</taxon>
        <taxon>Desulfurococcaceae</taxon>
        <taxon>Ignicoccus</taxon>
    </lineage>
</organism>
<dbReference type="AlphaFoldDB" id="A0A0U3F7P1"/>
<dbReference type="HAMAP" id="MF_01929">
    <property type="entry name" value="PurE_classI"/>
    <property type="match status" value="1"/>
</dbReference>
<dbReference type="InterPro" id="IPR033747">
    <property type="entry name" value="PurE_ClassI"/>
</dbReference>
<dbReference type="Proteomes" id="UP000060778">
    <property type="component" value="Chromosome"/>
</dbReference>
<evidence type="ECO:0000313" key="6">
    <source>
        <dbReference type="EMBL" id="ALU11657.1"/>
    </source>
</evidence>
<dbReference type="NCBIfam" id="TIGR01162">
    <property type="entry name" value="purE"/>
    <property type="match status" value="1"/>
</dbReference>
<feature type="domain" description="PurE" evidence="5">
    <location>
        <begin position="5"/>
        <end position="138"/>
    </location>
</feature>
<dbReference type="EC" id="5.4.99.18" evidence="3"/>
<evidence type="ECO:0000256" key="3">
    <source>
        <dbReference type="HAMAP-Rule" id="MF_01929"/>
    </source>
</evidence>
<gene>
    <name evidence="3" type="primary">purE</name>
    <name evidence="6" type="ORF">EYM_03430</name>
</gene>
<sequence>MTERPLVSIIIGSRSDLELAKKAEEVLNEFCIPYELKILSAHRNQKELIEYLEESKNYVKVYIAIAGLAAHLPGFIASRVEQPVIGVPRDVKLMGLDALLSIVQMPSGVPVATVGIDNAKNGAYLAIRILKIAGFKTCK</sequence>
<protein>
    <recommendedName>
        <fullName evidence="3">N5-carboxyaminoimidazole ribonucleotide mutase</fullName>
        <shortName evidence="3">N5-CAIR mutase</shortName>
        <ecNumber evidence="3">5.4.99.18</ecNumber>
    </recommendedName>
    <alternativeName>
        <fullName evidence="3">5-(carboxyamino)imidazole ribonucleotide mutase</fullName>
    </alternativeName>
</protein>
<dbReference type="PANTHER" id="PTHR23046">
    <property type="entry name" value="PHOSPHORIBOSYLAMINOIMIDAZOLE CARBOXYLASE CATALYTIC SUBUNIT"/>
    <property type="match status" value="1"/>
</dbReference>
<dbReference type="UniPathway" id="UPA00074">
    <property type="reaction ID" value="UER00943"/>
</dbReference>
<evidence type="ECO:0000259" key="5">
    <source>
        <dbReference type="SMART" id="SM01001"/>
    </source>
</evidence>
<dbReference type="Pfam" id="PF00731">
    <property type="entry name" value="AIRC"/>
    <property type="match status" value="1"/>
</dbReference>
<comment type="pathway">
    <text evidence="3">Purine metabolism; IMP biosynthesis via de novo pathway; 5-amino-1-(5-phospho-D-ribosyl)imidazole-4-carboxylate from 5-amino-1-(5-phospho-D-ribosyl)imidazole (N5-CAIR route): step 2/2.</text>
</comment>
<dbReference type="RefSeq" id="WP_075049665.1">
    <property type="nucleotide sequence ID" value="NZ_CP006867.1"/>
</dbReference>
<keyword evidence="1 3" id="KW-0658">Purine biosynthesis</keyword>